<dbReference type="Gene3D" id="1.10.1760.20">
    <property type="match status" value="1"/>
</dbReference>
<evidence type="ECO:0000256" key="2">
    <source>
        <dbReference type="ARBA" id="ARBA00022448"/>
    </source>
</evidence>
<evidence type="ECO:0000256" key="3">
    <source>
        <dbReference type="ARBA" id="ARBA00022475"/>
    </source>
</evidence>
<comment type="caution">
    <text evidence="8">The sequence shown here is derived from an EMBL/GenBank/DDBJ whole genome shotgun (WGS) entry which is preliminary data.</text>
</comment>
<reference evidence="8 9" key="1">
    <citation type="submission" date="2021-10" db="EMBL/GenBank/DDBJ databases">
        <title>Alishewanella koreense sp. nov. isolated from seawater of southwestern coast in South Korea and the proposal for the reclassification of Rheinheimera perlucida and Rheinheimera tuosuensis as Arsukibacterium perlucida and Arsukibacterium tuosuensis.</title>
        <authorList>
            <person name="Kim K.H."/>
            <person name="Ruan W."/>
            <person name="Kim K.R."/>
            <person name="Baek J.H."/>
            <person name="Jeon C.O."/>
        </authorList>
    </citation>
    <scope>NUCLEOTIDE SEQUENCE [LARGE SCALE GENOMIC DNA]</scope>
    <source>
        <strain evidence="8 9">16-MA</strain>
    </source>
</reference>
<protein>
    <submittedName>
        <fullName evidence="8">Energy-coupling factor ABC transporter permease</fullName>
    </submittedName>
</protein>
<feature type="transmembrane region" description="Helical" evidence="7">
    <location>
        <begin position="105"/>
        <end position="127"/>
    </location>
</feature>
<keyword evidence="2" id="KW-0813">Transport</keyword>
<evidence type="ECO:0000256" key="5">
    <source>
        <dbReference type="ARBA" id="ARBA00022989"/>
    </source>
</evidence>
<sequence>MIMIINYWQISAWCLAILCIALSYPKELWPRLLQLPGYQHFVFASAVALTLLWSVKAGIVPGLELFFLGITTLVLCHGWRIAIWISCLPLALLMLFNSVSLAEGGAFALTTFILPALFSYVVFSWSYHYLTRHLFVYIFIAGFLNAALSIVLKIVLTSGWLYLQQQHDWHTIYHNYTQLALLIWFGEALLNGMAITLMAVYRPEWLRTFYDNEYLSPDR</sequence>
<evidence type="ECO:0000256" key="6">
    <source>
        <dbReference type="ARBA" id="ARBA00023136"/>
    </source>
</evidence>
<comment type="subcellular location">
    <subcellularLocation>
        <location evidence="1">Cell membrane</location>
        <topology evidence="1">Multi-pass membrane protein</topology>
    </subcellularLocation>
</comment>
<gene>
    <name evidence="8" type="ORF">JAO78_014240</name>
</gene>
<feature type="transmembrane region" description="Helical" evidence="7">
    <location>
        <begin position="81"/>
        <end position="99"/>
    </location>
</feature>
<feature type="transmembrane region" description="Helical" evidence="7">
    <location>
        <begin position="176"/>
        <end position="201"/>
    </location>
</feature>
<keyword evidence="6 7" id="KW-0472">Membrane</keyword>
<keyword evidence="3" id="KW-1003">Cell membrane</keyword>
<keyword evidence="9" id="KW-1185">Reference proteome</keyword>
<proteinExistence type="predicted"/>
<dbReference type="EMBL" id="JAEINI020000012">
    <property type="protein sequence ID" value="MCB5227974.1"/>
    <property type="molecule type" value="Genomic_DNA"/>
</dbReference>
<keyword evidence="5 7" id="KW-1133">Transmembrane helix</keyword>
<dbReference type="Pfam" id="PF01891">
    <property type="entry name" value="CbiM"/>
    <property type="match status" value="1"/>
</dbReference>
<evidence type="ECO:0000313" key="9">
    <source>
        <dbReference type="Proteomes" id="UP000633814"/>
    </source>
</evidence>
<name>A0ABS8C6L8_9ALTE</name>
<evidence type="ECO:0000313" key="8">
    <source>
        <dbReference type="EMBL" id="MCB5227974.1"/>
    </source>
</evidence>
<evidence type="ECO:0000256" key="7">
    <source>
        <dbReference type="SAM" id="Phobius"/>
    </source>
</evidence>
<keyword evidence="4 7" id="KW-0812">Transmembrane</keyword>
<feature type="transmembrane region" description="Helical" evidence="7">
    <location>
        <begin position="134"/>
        <end position="156"/>
    </location>
</feature>
<dbReference type="InterPro" id="IPR002751">
    <property type="entry name" value="CbiM/NikMN"/>
</dbReference>
<dbReference type="Proteomes" id="UP000633814">
    <property type="component" value="Unassembled WGS sequence"/>
</dbReference>
<organism evidence="8 9">
    <name type="scientific">Alishewanella maricola</name>
    <dbReference type="NCBI Taxonomy" id="2795740"/>
    <lineage>
        <taxon>Bacteria</taxon>
        <taxon>Pseudomonadati</taxon>
        <taxon>Pseudomonadota</taxon>
        <taxon>Gammaproteobacteria</taxon>
        <taxon>Alteromonadales</taxon>
        <taxon>Alteromonadaceae</taxon>
        <taxon>Alishewanella</taxon>
    </lineage>
</organism>
<evidence type="ECO:0000256" key="4">
    <source>
        <dbReference type="ARBA" id="ARBA00022692"/>
    </source>
</evidence>
<feature type="transmembrane region" description="Helical" evidence="7">
    <location>
        <begin position="41"/>
        <end position="69"/>
    </location>
</feature>
<accession>A0ABS8C6L8</accession>
<evidence type="ECO:0000256" key="1">
    <source>
        <dbReference type="ARBA" id="ARBA00004651"/>
    </source>
</evidence>